<dbReference type="GO" id="GO:0016706">
    <property type="term" value="F:2-oxoglutarate-dependent dioxygenase activity"/>
    <property type="evidence" value="ECO:0007669"/>
    <property type="project" value="TreeGrafter"/>
</dbReference>
<feature type="region of interest" description="Disordered" evidence="7">
    <location>
        <begin position="1"/>
        <end position="20"/>
    </location>
</feature>
<dbReference type="GO" id="GO:0046872">
    <property type="term" value="F:metal ion binding"/>
    <property type="evidence" value="ECO:0007669"/>
    <property type="project" value="UniProtKB-KW"/>
</dbReference>
<reference evidence="9 10" key="1">
    <citation type="journal article" date="2018" name="New Phytol.">
        <title>Comparative genomics and transcriptomics depict ericoid mycorrhizal fungi as versatile saprotrophs and plant mutualists.</title>
        <authorList>
            <person name="Martino E."/>
            <person name="Morin E."/>
            <person name="Grelet G.A."/>
            <person name="Kuo A."/>
            <person name="Kohler A."/>
            <person name="Daghino S."/>
            <person name="Barry K.W."/>
            <person name="Cichocki N."/>
            <person name="Clum A."/>
            <person name="Dockter R.B."/>
            <person name="Hainaut M."/>
            <person name="Kuo R.C."/>
            <person name="LaButti K."/>
            <person name="Lindahl B.D."/>
            <person name="Lindquist E.A."/>
            <person name="Lipzen A."/>
            <person name="Khouja H.R."/>
            <person name="Magnuson J."/>
            <person name="Murat C."/>
            <person name="Ohm R.A."/>
            <person name="Singer S.W."/>
            <person name="Spatafora J.W."/>
            <person name="Wang M."/>
            <person name="Veneault-Fourrey C."/>
            <person name="Henrissat B."/>
            <person name="Grigoriev I.V."/>
            <person name="Martin F.M."/>
            <person name="Perotto S."/>
        </authorList>
    </citation>
    <scope>NUCLEOTIDE SEQUENCE [LARGE SCALE GENOMIC DNA]</scope>
    <source>
        <strain evidence="9 10">ATCC 22711</strain>
    </source>
</reference>
<proteinExistence type="inferred from homology"/>
<comment type="cofactor">
    <cofactor evidence="1">
        <name>Fe(2+)</name>
        <dbReference type="ChEBI" id="CHEBI:29033"/>
    </cofactor>
</comment>
<evidence type="ECO:0000256" key="3">
    <source>
        <dbReference type="ARBA" id="ARBA00022723"/>
    </source>
</evidence>
<evidence type="ECO:0000313" key="10">
    <source>
        <dbReference type="Proteomes" id="UP000241818"/>
    </source>
</evidence>
<dbReference type="InParanoid" id="A0A2T3AWM3"/>
<dbReference type="Gene3D" id="3.60.130.10">
    <property type="entry name" value="Clavaminate synthase-like"/>
    <property type="match status" value="1"/>
</dbReference>
<dbReference type="Proteomes" id="UP000241818">
    <property type="component" value="Unassembled WGS sequence"/>
</dbReference>
<dbReference type="PANTHER" id="PTHR30468">
    <property type="entry name" value="ALPHA-KETOGLUTARATE-DEPENDENT SULFONATE DIOXYGENASE"/>
    <property type="match status" value="1"/>
</dbReference>
<protein>
    <recommendedName>
        <fullName evidence="8">TauD/TfdA-like domain-containing protein</fullName>
    </recommendedName>
</protein>
<sequence length="380" mass="43258">MAPSRIYDEPAEPAESAEPKTTYDINIPYKPLSEDYKRYIKGRTEFPEYLPVWEPGVWFDDFPIFEYHDPALRANKEKPHLFQSGVTAQPITPRMGTILTGVKLETLSDEAKDELALLICERKVVILREQLDFLRAGPQFQVDFMSHFGKLSIQPVTGAVKGFPQFHIIHRDSNEEEIKKFFETKMTSTLWHHDVSYERQPPGYIMLGILACPDVGGDTVVADTAEAYKRLSPAFQGMIDQVHAIHTSEKLIAFARANKGLVRSNPIDSVHPMVRVHPVTGERSIFVNLEWPKDFIGLKDLEAEAVTKFLMDIIRMGHDFQARIHWEKHSVVMFDGRTTLHTGTVDYDTGLQARHLFRLAAMTEVPISVAQSKQGLEKDQ</sequence>
<keyword evidence="10" id="KW-1185">Reference proteome</keyword>
<gene>
    <name evidence="9" type="ORF">M430DRAFT_105287</name>
</gene>
<keyword evidence="5" id="KW-0560">Oxidoreductase</keyword>
<dbReference type="STRING" id="857342.A0A2T3AWM3"/>
<evidence type="ECO:0000313" key="9">
    <source>
        <dbReference type="EMBL" id="PSS13068.1"/>
    </source>
</evidence>
<dbReference type="EMBL" id="KZ679014">
    <property type="protein sequence ID" value="PSS13068.1"/>
    <property type="molecule type" value="Genomic_DNA"/>
</dbReference>
<dbReference type="InterPro" id="IPR042098">
    <property type="entry name" value="TauD-like_sf"/>
</dbReference>
<dbReference type="AlphaFoldDB" id="A0A2T3AWM3"/>
<evidence type="ECO:0000259" key="8">
    <source>
        <dbReference type="Pfam" id="PF02668"/>
    </source>
</evidence>
<keyword evidence="3" id="KW-0479">Metal-binding</keyword>
<comment type="similarity">
    <text evidence="2">Belongs to the TfdA dioxygenase family.</text>
</comment>
<keyword evidence="4" id="KW-0223">Dioxygenase</keyword>
<dbReference type="GeneID" id="36569079"/>
<keyword evidence="6" id="KW-0408">Iron</keyword>
<dbReference type="OrthoDB" id="10257314at2759"/>
<dbReference type="Pfam" id="PF02668">
    <property type="entry name" value="TauD"/>
    <property type="match status" value="1"/>
</dbReference>
<dbReference type="FunFam" id="3.60.130.10:FF:000003">
    <property type="entry name" value="Alpha-ketoglutarate-dependent taurine dioxygenase"/>
    <property type="match status" value="1"/>
</dbReference>
<dbReference type="PANTHER" id="PTHR30468:SF30">
    <property type="entry name" value="ALPHA-KETOGLUTARATE-DEPENDENT TAURINE DIOXYGENASE (AFU_ORTHOLOGUE AFUA_7G06030)"/>
    <property type="match status" value="1"/>
</dbReference>
<evidence type="ECO:0000256" key="1">
    <source>
        <dbReference type="ARBA" id="ARBA00001954"/>
    </source>
</evidence>
<dbReference type="InterPro" id="IPR051323">
    <property type="entry name" value="AtsK-like"/>
</dbReference>
<evidence type="ECO:0000256" key="7">
    <source>
        <dbReference type="SAM" id="MobiDB-lite"/>
    </source>
</evidence>
<dbReference type="SUPFAM" id="SSF51197">
    <property type="entry name" value="Clavaminate synthase-like"/>
    <property type="match status" value="1"/>
</dbReference>
<accession>A0A2T3AWM3</accession>
<name>A0A2T3AWM3_AMORE</name>
<dbReference type="RefSeq" id="XP_024719059.1">
    <property type="nucleotide sequence ID" value="XM_024860998.1"/>
</dbReference>
<evidence type="ECO:0000256" key="2">
    <source>
        <dbReference type="ARBA" id="ARBA00005896"/>
    </source>
</evidence>
<organism evidence="9 10">
    <name type="scientific">Amorphotheca resinae ATCC 22711</name>
    <dbReference type="NCBI Taxonomy" id="857342"/>
    <lineage>
        <taxon>Eukaryota</taxon>
        <taxon>Fungi</taxon>
        <taxon>Dikarya</taxon>
        <taxon>Ascomycota</taxon>
        <taxon>Pezizomycotina</taxon>
        <taxon>Leotiomycetes</taxon>
        <taxon>Helotiales</taxon>
        <taxon>Amorphothecaceae</taxon>
        <taxon>Amorphotheca</taxon>
    </lineage>
</organism>
<feature type="domain" description="TauD/TfdA-like" evidence="8">
    <location>
        <begin position="89"/>
        <end position="359"/>
    </location>
</feature>
<dbReference type="InterPro" id="IPR003819">
    <property type="entry name" value="TauD/TfdA-like"/>
</dbReference>
<evidence type="ECO:0000256" key="6">
    <source>
        <dbReference type="ARBA" id="ARBA00023004"/>
    </source>
</evidence>
<dbReference type="GO" id="GO:0005737">
    <property type="term" value="C:cytoplasm"/>
    <property type="evidence" value="ECO:0007669"/>
    <property type="project" value="TreeGrafter"/>
</dbReference>
<evidence type="ECO:0000256" key="4">
    <source>
        <dbReference type="ARBA" id="ARBA00022964"/>
    </source>
</evidence>
<evidence type="ECO:0000256" key="5">
    <source>
        <dbReference type="ARBA" id="ARBA00023002"/>
    </source>
</evidence>